<protein>
    <submittedName>
        <fullName evidence="2">Uncharacterized protein</fullName>
    </submittedName>
</protein>
<keyword evidence="1" id="KW-1133">Transmembrane helix</keyword>
<organism evidence="2 3">
    <name type="scientific">Micavibrio aeruginosavorus</name>
    <dbReference type="NCBI Taxonomy" id="349221"/>
    <lineage>
        <taxon>Bacteria</taxon>
        <taxon>Pseudomonadati</taxon>
        <taxon>Bdellovibrionota</taxon>
        <taxon>Bdellovibrionia</taxon>
        <taxon>Bdellovibrionales</taxon>
        <taxon>Pseudobdellovibrionaceae</taxon>
        <taxon>Micavibrio</taxon>
    </lineage>
</organism>
<dbReference type="Proteomes" id="UP000249417">
    <property type="component" value="Unassembled WGS sequence"/>
</dbReference>
<accession>A0A2W5MYP5</accession>
<feature type="transmembrane region" description="Helical" evidence="1">
    <location>
        <begin position="55"/>
        <end position="75"/>
    </location>
</feature>
<feature type="non-terminal residue" evidence="2">
    <location>
        <position position="76"/>
    </location>
</feature>
<gene>
    <name evidence="2" type="ORF">DI551_06110</name>
</gene>
<keyword evidence="1" id="KW-0812">Transmembrane</keyword>
<dbReference type="AlphaFoldDB" id="A0A2W5MYP5"/>
<keyword evidence="1" id="KW-0472">Membrane</keyword>
<evidence type="ECO:0000313" key="2">
    <source>
        <dbReference type="EMBL" id="PZQ45894.1"/>
    </source>
</evidence>
<sequence length="76" mass="8455">MGKINTIKAVIEAYKTCWAARQYIVRLAAAPLFIKFVCLMFATSMTRSLGISDSGIILFVLIMIPAYLAEGWMLAH</sequence>
<feature type="transmembrane region" description="Helical" evidence="1">
    <location>
        <begin position="23"/>
        <end position="43"/>
    </location>
</feature>
<proteinExistence type="predicted"/>
<evidence type="ECO:0000256" key="1">
    <source>
        <dbReference type="SAM" id="Phobius"/>
    </source>
</evidence>
<reference evidence="2 3" key="1">
    <citation type="submission" date="2017-08" db="EMBL/GenBank/DDBJ databases">
        <title>Infants hospitalized years apart are colonized by the same room-sourced microbial strains.</title>
        <authorList>
            <person name="Brooks B."/>
            <person name="Olm M.R."/>
            <person name="Firek B.A."/>
            <person name="Baker R."/>
            <person name="Thomas B.C."/>
            <person name="Morowitz M.J."/>
            <person name="Banfield J.F."/>
        </authorList>
    </citation>
    <scope>NUCLEOTIDE SEQUENCE [LARGE SCALE GENOMIC DNA]</scope>
    <source>
        <strain evidence="2">S2_005_002_R2_29</strain>
    </source>
</reference>
<evidence type="ECO:0000313" key="3">
    <source>
        <dbReference type="Proteomes" id="UP000249417"/>
    </source>
</evidence>
<comment type="caution">
    <text evidence="2">The sequence shown here is derived from an EMBL/GenBank/DDBJ whole genome shotgun (WGS) entry which is preliminary data.</text>
</comment>
<name>A0A2W5MYP5_9BACT</name>
<dbReference type="EMBL" id="QFQB01000036">
    <property type="protein sequence ID" value="PZQ45894.1"/>
    <property type="molecule type" value="Genomic_DNA"/>
</dbReference>